<evidence type="ECO:0000256" key="2">
    <source>
        <dbReference type="ARBA" id="ARBA00023125"/>
    </source>
</evidence>
<dbReference type="Pfam" id="PF00196">
    <property type="entry name" value="GerE"/>
    <property type="match status" value="1"/>
</dbReference>
<dbReference type="SUPFAM" id="SSF52172">
    <property type="entry name" value="CheY-like"/>
    <property type="match status" value="1"/>
</dbReference>
<accession>A0A6J6NMN4</accession>
<dbReference type="PROSITE" id="PS50110">
    <property type="entry name" value="RESPONSE_REGULATORY"/>
    <property type="match status" value="1"/>
</dbReference>
<evidence type="ECO:0000259" key="3">
    <source>
        <dbReference type="PROSITE" id="PS50043"/>
    </source>
</evidence>
<keyword evidence="1" id="KW-0597">Phosphoprotein</keyword>
<reference evidence="5" key="1">
    <citation type="submission" date="2020-05" db="EMBL/GenBank/DDBJ databases">
        <authorList>
            <person name="Chiriac C."/>
            <person name="Salcher M."/>
            <person name="Ghai R."/>
            <person name="Kavagutti S V."/>
        </authorList>
    </citation>
    <scope>NUCLEOTIDE SEQUENCE</scope>
</reference>
<dbReference type="PROSITE" id="PS50043">
    <property type="entry name" value="HTH_LUXR_2"/>
    <property type="match status" value="1"/>
</dbReference>
<dbReference type="PANTHER" id="PTHR43214">
    <property type="entry name" value="TWO-COMPONENT RESPONSE REGULATOR"/>
    <property type="match status" value="1"/>
</dbReference>
<gene>
    <name evidence="5" type="ORF">UFOPK2399_00475</name>
</gene>
<feature type="domain" description="Response regulatory" evidence="4">
    <location>
        <begin position="22"/>
        <end position="137"/>
    </location>
</feature>
<sequence>MIPPITPVLDPPALGSGHASVRVVLVDDHLSFRAGLRELLGFHGLDVVGEAADGDAALQLVQETAPDVVVMDLDMPGVAGVEATRRISATAPSTRVLVLSASDEDTDVLEAILAGASGYLLKRGPIEDLVAGISRAAAGESTVSPAIAGSVLRRLRENAPAPAASSGLTDRELQVLRLIADGKDNGQIAAELHISPKTVKNHISNILMKLQIENRIQAAVYAVRAGLA</sequence>
<keyword evidence="2" id="KW-0238">DNA-binding</keyword>
<dbReference type="PROSITE" id="PS00622">
    <property type="entry name" value="HTH_LUXR_1"/>
    <property type="match status" value="1"/>
</dbReference>
<dbReference type="Pfam" id="PF00072">
    <property type="entry name" value="Response_reg"/>
    <property type="match status" value="1"/>
</dbReference>
<evidence type="ECO:0000256" key="1">
    <source>
        <dbReference type="ARBA" id="ARBA00022553"/>
    </source>
</evidence>
<dbReference type="GO" id="GO:0006355">
    <property type="term" value="P:regulation of DNA-templated transcription"/>
    <property type="evidence" value="ECO:0007669"/>
    <property type="project" value="InterPro"/>
</dbReference>
<dbReference type="SUPFAM" id="SSF46894">
    <property type="entry name" value="C-terminal effector domain of the bipartite response regulators"/>
    <property type="match status" value="1"/>
</dbReference>
<organism evidence="5">
    <name type="scientific">freshwater metagenome</name>
    <dbReference type="NCBI Taxonomy" id="449393"/>
    <lineage>
        <taxon>unclassified sequences</taxon>
        <taxon>metagenomes</taxon>
        <taxon>ecological metagenomes</taxon>
    </lineage>
</organism>
<dbReference type="GO" id="GO:0003677">
    <property type="term" value="F:DNA binding"/>
    <property type="evidence" value="ECO:0007669"/>
    <property type="project" value="UniProtKB-KW"/>
</dbReference>
<dbReference type="EMBL" id="CAEZXP010000001">
    <property type="protein sequence ID" value="CAB4687719.1"/>
    <property type="molecule type" value="Genomic_DNA"/>
</dbReference>
<dbReference type="CDD" id="cd17535">
    <property type="entry name" value="REC_NarL-like"/>
    <property type="match status" value="1"/>
</dbReference>
<name>A0A6J6NMN4_9ZZZZ</name>
<proteinExistence type="predicted"/>
<dbReference type="SMART" id="SM00421">
    <property type="entry name" value="HTH_LUXR"/>
    <property type="match status" value="1"/>
</dbReference>
<protein>
    <submittedName>
        <fullName evidence="5">Unannotated protein</fullName>
    </submittedName>
</protein>
<dbReference type="PRINTS" id="PR00038">
    <property type="entry name" value="HTHLUXR"/>
</dbReference>
<dbReference type="Gene3D" id="3.40.50.2300">
    <property type="match status" value="1"/>
</dbReference>
<dbReference type="AlphaFoldDB" id="A0A6J6NMN4"/>
<feature type="domain" description="HTH luxR-type" evidence="3">
    <location>
        <begin position="161"/>
        <end position="226"/>
    </location>
</feature>
<dbReference type="GO" id="GO:0000160">
    <property type="term" value="P:phosphorelay signal transduction system"/>
    <property type="evidence" value="ECO:0007669"/>
    <property type="project" value="InterPro"/>
</dbReference>
<dbReference type="InterPro" id="IPR001789">
    <property type="entry name" value="Sig_transdc_resp-reg_receiver"/>
</dbReference>
<dbReference type="CDD" id="cd06170">
    <property type="entry name" value="LuxR_C_like"/>
    <property type="match status" value="1"/>
</dbReference>
<dbReference type="InterPro" id="IPR016032">
    <property type="entry name" value="Sig_transdc_resp-reg_C-effctor"/>
</dbReference>
<dbReference type="InterPro" id="IPR058245">
    <property type="entry name" value="NreC/VraR/RcsB-like_REC"/>
</dbReference>
<dbReference type="InterPro" id="IPR011006">
    <property type="entry name" value="CheY-like_superfamily"/>
</dbReference>
<dbReference type="InterPro" id="IPR039420">
    <property type="entry name" value="WalR-like"/>
</dbReference>
<evidence type="ECO:0000313" key="5">
    <source>
        <dbReference type="EMBL" id="CAB4687719.1"/>
    </source>
</evidence>
<dbReference type="SMART" id="SM00448">
    <property type="entry name" value="REC"/>
    <property type="match status" value="1"/>
</dbReference>
<dbReference type="InterPro" id="IPR000792">
    <property type="entry name" value="Tscrpt_reg_LuxR_C"/>
</dbReference>
<evidence type="ECO:0000259" key="4">
    <source>
        <dbReference type="PROSITE" id="PS50110"/>
    </source>
</evidence>